<feature type="compositionally biased region" description="Low complexity" evidence="1">
    <location>
        <begin position="525"/>
        <end position="540"/>
    </location>
</feature>
<evidence type="ECO:0000313" key="3">
    <source>
        <dbReference type="Proteomes" id="UP001209878"/>
    </source>
</evidence>
<feature type="compositionally biased region" description="Basic and acidic residues" evidence="1">
    <location>
        <begin position="412"/>
        <end position="422"/>
    </location>
</feature>
<feature type="compositionally biased region" description="Polar residues" evidence="1">
    <location>
        <begin position="593"/>
        <end position="610"/>
    </location>
</feature>
<dbReference type="AlphaFoldDB" id="A0AAD9KCB3"/>
<feature type="compositionally biased region" description="Low complexity" evidence="1">
    <location>
        <begin position="151"/>
        <end position="167"/>
    </location>
</feature>
<feature type="compositionally biased region" description="Polar residues" evidence="1">
    <location>
        <begin position="728"/>
        <end position="747"/>
    </location>
</feature>
<feature type="region of interest" description="Disordered" evidence="1">
    <location>
        <begin position="722"/>
        <end position="748"/>
    </location>
</feature>
<gene>
    <name evidence="2" type="ORF">NP493_1222g00025</name>
</gene>
<organism evidence="2 3">
    <name type="scientific">Ridgeia piscesae</name>
    <name type="common">Tubeworm</name>
    <dbReference type="NCBI Taxonomy" id="27915"/>
    <lineage>
        <taxon>Eukaryota</taxon>
        <taxon>Metazoa</taxon>
        <taxon>Spiralia</taxon>
        <taxon>Lophotrochozoa</taxon>
        <taxon>Annelida</taxon>
        <taxon>Polychaeta</taxon>
        <taxon>Sedentaria</taxon>
        <taxon>Canalipalpata</taxon>
        <taxon>Sabellida</taxon>
        <taxon>Siboglinidae</taxon>
        <taxon>Ridgeia</taxon>
    </lineage>
</organism>
<feature type="region of interest" description="Disordered" evidence="1">
    <location>
        <begin position="392"/>
        <end position="422"/>
    </location>
</feature>
<accession>A0AAD9KCB3</accession>
<name>A0AAD9KCB3_RIDPI</name>
<dbReference type="Proteomes" id="UP001209878">
    <property type="component" value="Unassembled WGS sequence"/>
</dbReference>
<dbReference type="EMBL" id="JAODUO010001219">
    <property type="protein sequence ID" value="KAK2168717.1"/>
    <property type="molecule type" value="Genomic_DNA"/>
</dbReference>
<feature type="compositionally biased region" description="Basic and acidic residues" evidence="1">
    <location>
        <begin position="39"/>
        <end position="52"/>
    </location>
</feature>
<evidence type="ECO:0000256" key="1">
    <source>
        <dbReference type="SAM" id="MobiDB-lite"/>
    </source>
</evidence>
<feature type="region of interest" description="Disordered" evidence="1">
    <location>
        <begin position="292"/>
        <end position="329"/>
    </location>
</feature>
<keyword evidence="3" id="KW-1185">Reference proteome</keyword>
<feature type="region of interest" description="Disordered" evidence="1">
    <location>
        <begin position="647"/>
        <end position="669"/>
    </location>
</feature>
<feature type="region of interest" description="Disordered" evidence="1">
    <location>
        <begin position="593"/>
        <end position="624"/>
    </location>
</feature>
<feature type="region of interest" description="Disordered" evidence="1">
    <location>
        <begin position="151"/>
        <end position="170"/>
    </location>
</feature>
<feature type="compositionally biased region" description="Low complexity" evidence="1">
    <location>
        <begin position="488"/>
        <end position="505"/>
    </location>
</feature>
<feature type="region of interest" description="Disordered" evidence="1">
    <location>
        <begin position="479"/>
        <end position="553"/>
    </location>
</feature>
<feature type="compositionally biased region" description="Low complexity" evidence="1">
    <location>
        <begin position="615"/>
        <end position="624"/>
    </location>
</feature>
<protein>
    <submittedName>
        <fullName evidence="2">Uncharacterized protein</fullName>
    </submittedName>
</protein>
<sequence length="783" mass="83274">MKAMRTDNPGSDQSKDHTKAIMSFDAHLKSIITTALMGDGEKKPTEHEDVKKSSSGGSAEAENLTFKKHLSHDNQQSRDAGMLSVKQPKHQPDKTAARHVPVTMPFKDTGANKKPSVRVSIPLSSVHSEGSAEKQGSKLKAPPHVMCEGYSPISRPSSSSSTESAESVKNLEQGAHISRTKHASCISPAASVVHDMQPPTKSAVSVAPMVAAKTEDKGVTMASLMHRTAPPPHVLRMYSSYAAMLGFSGAAPGTLPMLNSFSMPNLPNMPMPMYSFGGLNGVSKLPEQPQQVKTPVQHPQSLAAGLDKPKRTRRKRCNPSAATDVVTSKKQTSTVPSVTAAMSNSLSQALVSAACDTSVTSATMCSPFTTGSDMRRDPALFYGECRKSGINSVTDRDARLPQQQRKTPTSSENDRFDSRYGDTAGKKALLESSSRIYAPNSHQRSLSELIREGHAGMRPELSANSKKLMAAHALLAVGTPPASPPTLSPSTRCGSADSHASSTASSDHKPLSSLASKDLMRHAGSVSRSRSRSPVSSVMSETNMTESKSLMSQDRYSNYDRHFKKKFFGKDHCWKTQTPQQRAIMEERLGKFRNTSTTTATSNGPSSNDVTMGRSLSPLSSTSTSFHQVTPGVGVASHLSAFRPAVTSRSGVDATQQSMSPTPISSHVPSLHPNPFLKLGIDSKGLLVPPTTRVQPTGLCNGMPTLDLNGFTQPRFSEFAGAPPAPSFSLSGTQPGLQAGGSSSSTPAARLLSDLTVPQPAGRAPFSTDPPIFGSVGRHVLLM</sequence>
<feature type="compositionally biased region" description="Polar residues" evidence="1">
    <location>
        <begin position="541"/>
        <end position="553"/>
    </location>
</feature>
<feature type="compositionally biased region" description="Polar residues" evidence="1">
    <location>
        <begin position="401"/>
        <end position="411"/>
    </location>
</feature>
<proteinExistence type="predicted"/>
<feature type="region of interest" description="Disordered" evidence="1">
    <location>
        <begin position="35"/>
        <end position="100"/>
    </location>
</feature>
<comment type="caution">
    <text evidence="2">The sequence shown here is derived from an EMBL/GenBank/DDBJ whole genome shotgun (WGS) entry which is preliminary data.</text>
</comment>
<evidence type="ECO:0000313" key="2">
    <source>
        <dbReference type="EMBL" id="KAK2168717.1"/>
    </source>
</evidence>
<feature type="region of interest" description="Disordered" evidence="1">
    <location>
        <begin position="123"/>
        <end position="144"/>
    </location>
</feature>
<reference evidence="2" key="1">
    <citation type="journal article" date="2023" name="Mol. Biol. Evol.">
        <title>Third-Generation Sequencing Reveals the Adaptive Role of the Epigenome in Three Deep-Sea Polychaetes.</title>
        <authorList>
            <person name="Perez M."/>
            <person name="Aroh O."/>
            <person name="Sun Y."/>
            <person name="Lan Y."/>
            <person name="Juniper S.K."/>
            <person name="Young C.R."/>
            <person name="Angers B."/>
            <person name="Qian P.Y."/>
        </authorList>
    </citation>
    <scope>NUCLEOTIDE SEQUENCE</scope>
    <source>
        <strain evidence="2">R07B-5</strain>
    </source>
</reference>
<feature type="compositionally biased region" description="Polar residues" evidence="1">
    <location>
        <begin position="647"/>
        <end position="668"/>
    </location>
</feature>
<feature type="region of interest" description="Disordered" evidence="1">
    <location>
        <begin position="1"/>
        <end position="20"/>
    </location>
</feature>